<dbReference type="InParanoid" id="F5Y8Z4"/>
<dbReference type="InterPro" id="IPR018035">
    <property type="entry name" value="Flagellar_FliH/T3SS_HrpE"/>
</dbReference>
<dbReference type="OrthoDB" id="306494at2"/>
<evidence type="ECO:0000256" key="1">
    <source>
        <dbReference type="ARBA" id="ARBA00003041"/>
    </source>
</evidence>
<dbReference type="KEGG" id="taz:TREAZ_0889"/>
<gene>
    <name evidence="10" type="ordered locus">TREAZ_0889</name>
</gene>
<reference evidence="11" key="1">
    <citation type="submission" date="2009-12" db="EMBL/GenBank/DDBJ databases">
        <title>Complete sequence of Treponema azotonutricium strain ZAS-9.</title>
        <authorList>
            <person name="Tetu S.G."/>
            <person name="Matson E."/>
            <person name="Ren Q."/>
            <person name="Seshadri R."/>
            <person name="Elbourne L."/>
            <person name="Hassan K.A."/>
            <person name="Durkin A."/>
            <person name="Radune D."/>
            <person name="Mohamoud Y."/>
            <person name="Shay R."/>
            <person name="Jin S."/>
            <person name="Zhang X."/>
            <person name="Lucey K."/>
            <person name="Ballor N.R."/>
            <person name="Ottesen E."/>
            <person name="Rosenthal R."/>
            <person name="Allen A."/>
            <person name="Leadbetter J.R."/>
            <person name="Paulsen I.T."/>
        </authorList>
    </citation>
    <scope>NUCLEOTIDE SEQUENCE [LARGE SCALE GENOMIC DNA]</scope>
    <source>
        <strain evidence="11">ATCC BAA-888 / DSM 13862 / ZAS-9</strain>
    </source>
</reference>
<dbReference type="GO" id="GO:0015031">
    <property type="term" value="P:protein transport"/>
    <property type="evidence" value="ECO:0007669"/>
    <property type="project" value="UniProtKB-KW"/>
</dbReference>
<name>F5Y8Z4_LEAAZ</name>
<keyword evidence="5" id="KW-1005">Bacterial flagellum biogenesis</keyword>
<evidence type="ECO:0000256" key="5">
    <source>
        <dbReference type="ARBA" id="ARBA00022795"/>
    </source>
</evidence>
<keyword evidence="10" id="KW-0969">Cilium</keyword>
<dbReference type="GO" id="GO:0044781">
    <property type="term" value="P:bacterial-type flagellum organization"/>
    <property type="evidence" value="ECO:0007669"/>
    <property type="project" value="UniProtKB-KW"/>
</dbReference>
<comment type="similarity">
    <text evidence="2">Belongs to the FliH family.</text>
</comment>
<dbReference type="HOGENOM" id="CLU_077967_0_0_12"/>
<dbReference type="AlphaFoldDB" id="F5Y8Z4"/>
<keyword evidence="10" id="KW-0966">Cell projection</keyword>
<dbReference type="PANTHER" id="PTHR34982:SF1">
    <property type="entry name" value="FLAGELLAR ASSEMBLY PROTEIN FLIH"/>
    <property type="match status" value="1"/>
</dbReference>
<dbReference type="GO" id="GO:0005829">
    <property type="term" value="C:cytosol"/>
    <property type="evidence" value="ECO:0007669"/>
    <property type="project" value="TreeGrafter"/>
</dbReference>
<evidence type="ECO:0000313" key="11">
    <source>
        <dbReference type="Proteomes" id="UP000009222"/>
    </source>
</evidence>
<feature type="compositionally biased region" description="Basic and acidic residues" evidence="8">
    <location>
        <begin position="132"/>
        <end position="154"/>
    </location>
</feature>
<keyword evidence="7" id="KW-1006">Bacterial flagellum protein export</keyword>
<protein>
    <recommendedName>
        <fullName evidence="3">Flagellar assembly protein FliH</fullName>
    </recommendedName>
</protein>
<evidence type="ECO:0000256" key="4">
    <source>
        <dbReference type="ARBA" id="ARBA00022448"/>
    </source>
</evidence>
<dbReference type="PANTHER" id="PTHR34982">
    <property type="entry name" value="YOP PROTEINS TRANSLOCATION PROTEIN L"/>
    <property type="match status" value="1"/>
</dbReference>
<evidence type="ECO:0000256" key="3">
    <source>
        <dbReference type="ARBA" id="ARBA00016507"/>
    </source>
</evidence>
<dbReference type="RefSeq" id="WP_015711091.1">
    <property type="nucleotide sequence ID" value="NC_015577.1"/>
</dbReference>
<evidence type="ECO:0000256" key="2">
    <source>
        <dbReference type="ARBA" id="ARBA00006602"/>
    </source>
</evidence>
<keyword evidence="6" id="KW-0653">Protein transport</keyword>
<dbReference type="Pfam" id="PF02108">
    <property type="entry name" value="FliH"/>
    <property type="match status" value="1"/>
</dbReference>
<dbReference type="STRING" id="545695.TREAZ_0889"/>
<dbReference type="Proteomes" id="UP000009222">
    <property type="component" value="Chromosome"/>
</dbReference>
<dbReference type="NCBIfam" id="NF005198">
    <property type="entry name" value="PRK06669.1-3"/>
    <property type="match status" value="1"/>
</dbReference>
<organism evidence="10 11">
    <name type="scientific">Leadbettera azotonutricia (strain ATCC BAA-888 / DSM 13862 / ZAS-9)</name>
    <name type="common">Treponema azotonutricium</name>
    <dbReference type="NCBI Taxonomy" id="545695"/>
    <lineage>
        <taxon>Bacteria</taxon>
        <taxon>Pseudomonadati</taxon>
        <taxon>Spirochaetota</taxon>
        <taxon>Spirochaetia</taxon>
        <taxon>Spirochaetales</taxon>
        <taxon>Breznakiellaceae</taxon>
        <taxon>Leadbettera</taxon>
    </lineage>
</organism>
<proteinExistence type="inferred from homology"/>
<feature type="domain" description="Flagellar assembly protein FliH/Type III secretion system HrpE" evidence="9">
    <location>
        <begin position="169"/>
        <end position="295"/>
    </location>
</feature>
<reference evidence="10 11" key="2">
    <citation type="journal article" date="2011" name="ISME J.">
        <title>RNA-seq reveals cooperative metabolic interactions between two termite-gut spirochete species in co-culture.</title>
        <authorList>
            <person name="Rosenthal A.Z."/>
            <person name="Matson E.G."/>
            <person name="Eldar A."/>
            <person name="Leadbetter J.R."/>
        </authorList>
    </citation>
    <scope>NUCLEOTIDE SEQUENCE [LARGE SCALE GENOMIC DNA]</scope>
    <source>
        <strain evidence="11">ATCC BAA-888 / DSM 13862 / ZAS-9</strain>
    </source>
</reference>
<evidence type="ECO:0000256" key="7">
    <source>
        <dbReference type="ARBA" id="ARBA00023225"/>
    </source>
</evidence>
<keyword evidence="4" id="KW-0813">Transport</keyword>
<sequence>MAKAVYRPGELELLDKKIILDPPTSFPELAHLAPVEEDLEEIPEEIDEYSGPTADDLRREAEAFKEQWESEKEAMVRSARVEADRIIKEAEEAAFKEVKRKTDEAQSLKRQAQDEADKIVAEANEKARQIETDSRAAFEAERKEAEERGREAGRETGFSEGKAEVERLVQRTQTVLERAQDKRAEILAESEQEIIDLVLLITRKVVKVITENQRNVIISNVVQALRKVKGRGNIIIKVNMADVKLSTDHIKDFIAMVEGAKSIQVVEDSTVDQGGCIIETDFGEIDARISSQLAELETKILEISPIKAKAKTQAINEGA</sequence>
<evidence type="ECO:0000256" key="6">
    <source>
        <dbReference type="ARBA" id="ARBA00022927"/>
    </source>
</evidence>
<dbReference type="InterPro" id="IPR051472">
    <property type="entry name" value="T3SS_Stator/FliH"/>
</dbReference>
<dbReference type="eggNOG" id="COG1317">
    <property type="taxonomic scope" value="Bacteria"/>
</dbReference>
<comment type="function">
    <text evidence="1">Needed for flagellar regrowth and assembly.</text>
</comment>
<evidence type="ECO:0000259" key="9">
    <source>
        <dbReference type="Pfam" id="PF02108"/>
    </source>
</evidence>
<dbReference type="FunCoup" id="F5Y8Z4">
    <property type="interactions" value="33"/>
</dbReference>
<evidence type="ECO:0000313" key="10">
    <source>
        <dbReference type="EMBL" id="AEF80963.1"/>
    </source>
</evidence>
<keyword evidence="11" id="KW-1185">Reference proteome</keyword>
<dbReference type="SUPFAM" id="SSF160527">
    <property type="entry name" value="V-type ATPase subunit E-like"/>
    <property type="match status" value="1"/>
</dbReference>
<keyword evidence="10" id="KW-0282">Flagellum</keyword>
<dbReference type="EMBL" id="CP001841">
    <property type="protein sequence ID" value="AEF80963.1"/>
    <property type="molecule type" value="Genomic_DNA"/>
</dbReference>
<feature type="region of interest" description="Disordered" evidence="8">
    <location>
        <begin position="132"/>
        <end position="158"/>
    </location>
</feature>
<accession>F5Y8Z4</accession>
<evidence type="ECO:0000256" key="8">
    <source>
        <dbReference type="SAM" id="MobiDB-lite"/>
    </source>
</evidence>